<reference evidence="1" key="1">
    <citation type="submission" date="2021-09" db="EMBL/GenBank/DDBJ databases">
        <authorList>
            <consortium name="AG Swart"/>
            <person name="Singh M."/>
            <person name="Singh A."/>
            <person name="Seah K."/>
            <person name="Emmerich C."/>
        </authorList>
    </citation>
    <scope>NUCLEOTIDE SEQUENCE</scope>
    <source>
        <strain evidence="1">ATCC30299</strain>
    </source>
</reference>
<sequence>MHCFPEVFGYSVEAGEKIFPPHEYPSCESLTLNPPKMEMNFTENKLIMECGGKAKGYYILEPKESKNSLYLLQEMRKMWEVKEYDGPVNLKHNEEYALGSCNGSKWNGAIYMPRFNEEAYNRTKEKIKELSEKTGVFHRPQIVFMLTVDSFSRRHFFRKLPKTVEFLNSLGDSKYSVFDFKIHNIYGDTSINNMVPVLGNKTLKVHRKPPKVDYIGPSALWNQFREMGYITYLGFEDCDYYFPKSLGRYPEVDHIARSFYCGGFEYMDLKMNKKHTTQRCMGDHMSHYYILNYTFAFTDMYKDINQWIYIHINTAHEETGLHAATLDPDLSYFLKDYLKKYEDTHDVVIYLHADHGMRYGKWFTDIEAYQEAKLPAFFLIASNSLLDRIPNSYDSLTYNTMRLTTKIDLRTSSLYLSGLPYDIQYPVYQEDYNKPYLILFTKKVHGERTCAKLGISPLYCSCLVLKDIDPSFYDLNSDNELNLLLRKIVIETIAAINDEVFTPSNLLGDSICKKLSLKSIQKAFGLQLTSVLEEVQIQFDVNESETALFEVYALIGSSPRTEILRNAGGQGATIPFVYLGYRVRIKTIGIKRKDAYAGPCENLSRANGINAEYCICKEFEEIKQKFPILFQ</sequence>
<dbReference type="AlphaFoldDB" id="A0AAU9KHG1"/>
<dbReference type="InterPro" id="IPR004245">
    <property type="entry name" value="DUF229"/>
</dbReference>
<gene>
    <name evidence="1" type="ORF">BSTOLATCC_MIC66111</name>
</gene>
<dbReference type="Proteomes" id="UP001162131">
    <property type="component" value="Unassembled WGS sequence"/>
</dbReference>
<evidence type="ECO:0000313" key="2">
    <source>
        <dbReference type="Proteomes" id="UP001162131"/>
    </source>
</evidence>
<proteinExistence type="predicted"/>
<evidence type="ECO:0000313" key="1">
    <source>
        <dbReference type="EMBL" id="CAG9336230.1"/>
    </source>
</evidence>
<protein>
    <recommendedName>
        <fullName evidence="3">Sulfatase N-terminal domain-containing protein</fullName>
    </recommendedName>
</protein>
<organism evidence="1 2">
    <name type="scientific">Blepharisma stoltei</name>
    <dbReference type="NCBI Taxonomy" id="1481888"/>
    <lineage>
        <taxon>Eukaryota</taxon>
        <taxon>Sar</taxon>
        <taxon>Alveolata</taxon>
        <taxon>Ciliophora</taxon>
        <taxon>Postciliodesmatophora</taxon>
        <taxon>Heterotrichea</taxon>
        <taxon>Heterotrichida</taxon>
        <taxon>Blepharismidae</taxon>
        <taxon>Blepharisma</taxon>
    </lineage>
</organism>
<evidence type="ECO:0008006" key="3">
    <source>
        <dbReference type="Google" id="ProtNLM"/>
    </source>
</evidence>
<dbReference type="Pfam" id="PF02995">
    <property type="entry name" value="DUF229"/>
    <property type="match status" value="1"/>
</dbReference>
<accession>A0AAU9KHG1</accession>
<keyword evidence="2" id="KW-1185">Reference proteome</keyword>
<name>A0AAU9KHG1_9CILI</name>
<dbReference type="EMBL" id="CAJZBQ010000064">
    <property type="protein sequence ID" value="CAG9336230.1"/>
    <property type="molecule type" value="Genomic_DNA"/>
</dbReference>
<dbReference type="GO" id="GO:0005615">
    <property type="term" value="C:extracellular space"/>
    <property type="evidence" value="ECO:0007669"/>
    <property type="project" value="TreeGrafter"/>
</dbReference>
<dbReference type="PANTHER" id="PTHR10974">
    <property type="entry name" value="FI08016P-RELATED"/>
    <property type="match status" value="1"/>
</dbReference>
<dbReference type="PANTHER" id="PTHR10974:SF1">
    <property type="entry name" value="FI08016P-RELATED"/>
    <property type="match status" value="1"/>
</dbReference>
<comment type="caution">
    <text evidence="1">The sequence shown here is derived from an EMBL/GenBank/DDBJ whole genome shotgun (WGS) entry which is preliminary data.</text>
</comment>